<name>A0A7J7NCA0_9MAGN</name>
<dbReference type="AlphaFoldDB" id="A0A7J7NCA0"/>
<keyword evidence="4" id="KW-1185">Reference proteome</keyword>
<organism evidence="3 4">
    <name type="scientific">Kingdonia uniflora</name>
    <dbReference type="NCBI Taxonomy" id="39325"/>
    <lineage>
        <taxon>Eukaryota</taxon>
        <taxon>Viridiplantae</taxon>
        <taxon>Streptophyta</taxon>
        <taxon>Embryophyta</taxon>
        <taxon>Tracheophyta</taxon>
        <taxon>Spermatophyta</taxon>
        <taxon>Magnoliopsida</taxon>
        <taxon>Ranunculales</taxon>
        <taxon>Circaeasteraceae</taxon>
        <taxon>Kingdonia</taxon>
    </lineage>
</organism>
<dbReference type="OrthoDB" id="1937529at2759"/>
<evidence type="ECO:0000313" key="4">
    <source>
        <dbReference type="Proteomes" id="UP000541444"/>
    </source>
</evidence>
<dbReference type="PANTHER" id="PTHR31791">
    <property type="entry name" value="FRIGIDA-LIKE PROTEIN 3-RELATED"/>
    <property type="match status" value="1"/>
</dbReference>
<dbReference type="EMBL" id="JACGCM010000923">
    <property type="protein sequence ID" value="KAF6164602.1"/>
    <property type="molecule type" value="Genomic_DNA"/>
</dbReference>
<evidence type="ECO:0000256" key="2">
    <source>
        <dbReference type="SAM" id="SignalP"/>
    </source>
</evidence>
<feature type="coiled-coil region" evidence="1">
    <location>
        <begin position="70"/>
        <end position="140"/>
    </location>
</feature>
<feature type="signal peptide" evidence="2">
    <location>
        <begin position="1"/>
        <end position="21"/>
    </location>
</feature>
<evidence type="ECO:0000256" key="1">
    <source>
        <dbReference type="SAM" id="Coils"/>
    </source>
</evidence>
<gene>
    <name evidence="3" type="ORF">GIB67_032830</name>
</gene>
<dbReference type="Proteomes" id="UP000541444">
    <property type="component" value="Unassembled WGS sequence"/>
</dbReference>
<proteinExistence type="predicted"/>
<dbReference type="PANTHER" id="PTHR31791:SF4">
    <property type="entry name" value="FRIGIDA-LIKE PROTEIN 3"/>
    <property type="match status" value="1"/>
</dbReference>
<evidence type="ECO:0000313" key="3">
    <source>
        <dbReference type="EMBL" id="KAF6164602.1"/>
    </source>
</evidence>
<accession>A0A7J7NCA0</accession>
<comment type="caution">
    <text evidence="3">The sequence shown here is derived from an EMBL/GenBank/DDBJ whole genome shotgun (WGS) entry which is preliminary data.</text>
</comment>
<keyword evidence="2" id="KW-0732">Signal</keyword>
<keyword evidence="1" id="KW-0175">Coiled coil</keyword>
<sequence length="246" mass="27871">MLLSPPHLLLQLLLSTSLNTCAPSHQLNLRNESDKDVRSKVEKLACFPSKNRTYFGLIAMADTQSVSTLIDSATSKIQQLQQAFAELENHRAATLNLKWKELEEHFHGLERSLKRRFYELEDQEKEYKNKALEAQEMLEKRKAAVVAKEHALLERLQDNRDAAVFSIGDALKKYKASSVGEPDVVNLDGHGGADMVVDEKPPDVKQGSKTQTCSYFSQKTNIFFIILLLDVIFFKVSDNISYKVNI</sequence>
<protein>
    <submittedName>
        <fullName evidence="3">Uncharacterized protein</fullName>
    </submittedName>
</protein>
<feature type="chain" id="PRO_5029643329" evidence="2">
    <location>
        <begin position="22"/>
        <end position="246"/>
    </location>
</feature>
<reference evidence="3 4" key="1">
    <citation type="journal article" date="2020" name="IScience">
        <title>Genome Sequencing of the Endangered Kingdonia uniflora (Circaeasteraceae, Ranunculales) Reveals Potential Mechanisms of Evolutionary Specialization.</title>
        <authorList>
            <person name="Sun Y."/>
            <person name="Deng T."/>
            <person name="Zhang A."/>
            <person name="Moore M.J."/>
            <person name="Landis J.B."/>
            <person name="Lin N."/>
            <person name="Zhang H."/>
            <person name="Zhang X."/>
            <person name="Huang J."/>
            <person name="Zhang X."/>
            <person name="Sun H."/>
            <person name="Wang H."/>
        </authorList>
    </citation>
    <scope>NUCLEOTIDE SEQUENCE [LARGE SCALE GENOMIC DNA]</scope>
    <source>
        <strain evidence="3">TB1705</strain>
        <tissue evidence="3">Leaf</tissue>
    </source>
</reference>